<evidence type="ECO:0000313" key="3">
    <source>
        <dbReference type="Proteomes" id="UP001500683"/>
    </source>
</evidence>
<keyword evidence="1" id="KW-0812">Transmembrane</keyword>
<accession>A0ABP7VYZ9</accession>
<keyword evidence="1" id="KW-1133">Transmembrane helix</keyword>
<evidence type="ECO:0000256" key="1">
    <source>
        <dbReference type="SAM" id="Phobius"/>
    </source>
</evidence>
<proteinExistence type="predicted"/>
<protein>
    <submittedName>
        <fullName evidence="2">SHOCT domain-containing protein</fullName>
    </submittedName>
</protein>
<keyword evidence="1" id="KW-0472">Membrane</keyword>
<dbReference type="EMBL" id="BAAAZG010000024">
    <property type="protein sequence ID" value="GAA4077395.1"/>
    <property type="molecule type" value="Genomic_DNA"/>
</dbReference>
<organism evidence="2 3">
    <name type="scientific">Actinomadura miaoliensis</name>
    <dbReference type="NCBI Taxonomy" id="430685"/>
    <lineage>
        <taxon>Bacteria</taxon>
        <taxon>Bacillati</taxon>
        <taxon>Actinomycetota</taxon>
        <taxon>Actinomycetes</taxon>
        <taxon>Streptosporangiales</taxon>
        <taxon>Thermomonosporaceae</taxon>
        <taxon>Actinomadura</taxon>
    </lineage>
</organism>
<keyword evidence="3" id="KW-1185">Reference proteome</keyword>
<sequence length="82" mass="9206">MMWGYGPGYWLGMGVIMVLFWGLIVAGIVALVRYIGGARHTGGPDATSRPPRAEEVLAERFARGEVDADEYRQRLELLRARR</sequence>
<gene>
    <name evidence="2" type="ORF">GCM10022214_38940</name>
</gene>
<name>A0ABP7VYZ9_9ACTN</name>
<feature type="transmembrane region" description="Helical" evidence="1">
    <location>
        <begin position="12"/>
        <end position="32"/>
    </location>
</feature>
<evidence type="ECO:0000313" key="2">
    <source>
        <dbReference type="EMBL" id="GAA4077395.1"/>
    </source>
</evidence>
<comment type="caution">
    <text evidence="2">The sequence shown here is derived from an EMBL/GenBank/DDBJ whole genome shotgun (WGS) entry which is preliminary data.</text>
</comment>
<dbReference type="Proteomes" id="UP001500683">
    <property type="component" value="Unassembled WGS sequence"/>
</dbReference>
<reference evidence="3" key="1">
    <citation type="journal article" date="2019" name="Int. J. Syst. Evol. Microbiol.">
        <title>The Global Catalogue of Microorganisms (GCM) 10K type strain sequencing project: providing services to taxonomists for standard genome sequencing and annotation.</title>
        <authorList>
            <consortium name="The Broad Institute Genomics Platform"/>
            <consortium name="The Broad Institute Genome Sequencing Center for Infectious Disease"/>
            <person name="Wu L."/>
            <person name="Ma J."/>
        </authorList>
    </citation>
    <scope>NUCLEOTIDE SEQUENCE [LARGE SCALE GENOMIC DNA]</scope>
    <source>
        <strain evidence="3">JCM 16702</strain>
    </source>
</reference>